<evidence type="ECO:0000313" key="8">
    <source>
        <dbReference type="Proteomes" id="UP000499080"/>
    </source>
</evidence>
<dbReference type="FunFam" id="1.20.1260.100:FF:000001">
    <property type="entry name" value="translocator protein 2"/>
    <property type="match status" value="1"/>
</dbReference>
<evidence type="ECO:0000256" key="1">
    <source>
        <dbReference type="ARBA" id="ARBA00004141"/>
    </source>
</evidence>
<dbReference type="CDD" id="cd15904">
    <property type="entry name" value="TSPO_MBR"/>
    <property type="match status" value="1"/>
</dbReference>
<dbReference type="InterPro" id="IPR038330">
    <property type="entry name" value="TspO/MBR-related_sf"/>
</dbReference>
<dbReference type="EMBL" id="BGPR01000056">
    <property type="protein sequence ID" value="GBL87910.1"/>
    <property type="molecule type" value="Genomic_DNA"/>
</dbReference>
<name>A0A4Y2B6S3_ARAVE</name>
<evidence type="ECO:0000313" key="7">
    <source>
        <dbReference type="EMBL" id="GBL87910.1"/>
    </source>
</evidence>
<dbReference type="PANTHER" id="PTHR10057">
    <property type="entry name" value="PERIPHERAL-TYPE BENZODIAZEPINE RECEPTOR"/>
    <property type="match status" value="1"/>
</dbReference>
<evidence type="ECO:0000256" key="5">
    <source>
        <dbReference type="ARBA" id="ARBA00023136"/>
    </source>
</evidence>
<gene>
    <name evidence="7" type="primary">Tspo</name>
    <name evidence="7" type="ORF">AVEN_192077_1</name>
</gene>
<feature type="transmembrane region" description="Helical" evidence="6">
    <location>
        <begin position="166"/>
        <end position="187"/>
    </location>
</feature>
<keyword evidence="4 6" id="KW-1133">Transmembrane helix</keyword>
<evidence type="ECO:0000256" key="2">
    <source>
        <dbReference type="ARBA" id="ARBA00007524"/>
    </source>
</evidence>
<sequence length="282" mass="31404">MMRAFQRYVTYLGYKELKAEVENFLCDTFHPLTSMAEVPNLWYAYSWGYAKDHLGVRRESRVQLLAGAERKAGVAPGGTGRRLGTPAGDVVPPGEELTFLCIKKDSGFLADSGCWANVLKMEKYGPIAGAIALPHVGGIAAALITRKEVKTWYETLKRPAWRPPNCVFAPMWTTLYTGMGYASYLVWKEGGGFQGPARLPLMLYGGNLALNWVWSPIFFGAHKKGLALVEIAALWGTIGVCTYSFYPISKTAAYLMLPYWAWVTLASALTYCIWRDNKDKED</sequence>
<accession>A0A4Y2B6S3</accession>
<dbReference type="InterPro" id="IPR004307">
    <property type="entry name" value="TspO_MBR"/>
</dbReference>
<dbReference type="Pfam" id="PF03073">
    <property type="entry name" value="TspO_MBR"/>
    <property type="match status" value="1"/>
</dbReference>
<keyword evidence="3 6" id="KW-0812">Transmembrane</keyword>
<comment type="similarity">
    <text evidence="2">Belongs to the TspO/BZRP family.</text>
</comment>
<dbReference type="GO" id="GO:0033013">
    <property type="term" value="P:tetrapyrrole metabolic process"/>
    <property type="evidence" value="ECO:0007669"/>
    <property type="project" value="UniProtKB-ARBA"/>
</dbReference>
<dbReference type="GO" id="GO:0005741">
    <property type="term" value="C:mitochondrial outer membrane"/>
    <property type="evidence" value="ECO:0007669"/>
    <property type="project" value="TreeGrafter"/>
</dbReference>
<dbReference type="AlphaFoldDB" id="A0A4Y2B6S3"/>
<evidence type="ECO:0000256" key="4">
    <source>
        <dbReference type="ARBA" id="ARBA00022989"/>
    </source>
</evidence>
<dbReference type="OrthoDB" id="8841220at2759"/>
<evidence type="ECO:0000256" key="6">
    <source>
        <dbReference type="SAM" id="Phobius"/>
    </source>
</evidence>
<evidence type="ECO:0000256" key="3">
    <source>
        <dbReference type="ARBA" id="ARBA00022692"/>
    </source>
</evidence>
<comment type="subcellular location">
    <subcellularLocation>
        <location evidence="1">Membrane</location>
        <topology evidence="1">Multi-pass membrane protein</topology>
    </subcellularLocation>
</comment>
<dbReference type="Gene3D" id="1.20.1260.100">
    <property type="entry name" value="TspO/MBR protein"/>
    <property type="match status" value="1"/>
</dbReference>
<protein>
    <submittedName>
        <fullName evidence="7">Translocator protein</fullName>
    </submittedName>
</protein>
<feature type="transmembrane region" description="Helical" evidence="6">
    <location>
        <begin position="226"/>
        <end position="246"/>
    </location>
</feature>
<comment type="caution">
    <text evidence="7">The sequence shown here is derived from an EMBL/GenBank/DDBJ whole genome shotgun (WGS) entry which is preliminary data.</text>
</comment>
<dbReference type="Proteomes" id="UP000499080">
    <property type="component" value="Unassembled WGS sequence"/>
</dbReference>
<organism evidence="7 8">
    <name type="scientific">Araneus ventricosus</name>
    <name type="common">Orbweaver spider</name>
    <name type="synonym">Epeira ventricosa</name>
    <dbReference type="NCBI Taxonomy" id="182803"/>
    <lineage>
        <taxon>Eukaryota</taxon>
        <taxon>Metazoa</taxon>
        <taxon>Ecdysozoa</taxon>
        <taxon>Arthropoda</taxon>
        <taxon>Chelicerata</taxon>
        <taxon>Arachnida</taxon>
        <taxon>Araneae</taxon>
        <taxon>Araneomorphae</taxon>
        <taxon>Entelegynae</taxon>
        <taxon>Araneoidea</taxon>
        <taxon>Araneidae</taxon>
        <taxon>Araneus</taxon>
    </lineage>
</organism>
<proteinExistence type="inferred from homology"/>
<feature type="transmembrane region" description="Helical" evidence="6">
    <location>
        <begin position="252"/>
        <end position="274"/>
    </location>
</feature>
<feature type="transmembrane region" description="Helical" evidence="6">
    <location>
        <begin position="124"/>
        <end position="145"/>
    </location>
</feature>
<keyword evidence="8" id="KW-1185">Reference proteome</keyword>
<reference evidence="7 8" key="1">
    <citation type="journal article" date="2019" name="Sci. Rep.">
        <title>Orb-weaving spider Araneus ventricosus genome elucidates the spidroin gene catalogue.</title>
        <authorList>
            <person name="Kono N."/>
            <person name="Nakamura H."/>
            <person name="Ohtoshi R."/>
            <person name="Moran D.A.P."/>
            <person name="Shinohara A."/>
            <person name="Yoshida Y."/>
            <person name="Fujiwara M."/>
            <person name="Mori M."/>
            <person name="Tomita M."/>
            <person name="Arakawa K."/>
        </authorList>
    </citation>
    <scope>NUCLEOTIDE SEQUENCE [LARGE SCALE GENOMIC DNA]</scope>
</reference>
<feature type="transmembrane region" description="Helical" evidence="6">
    <location>
        <begin position="199"/>
        <end position="219"/>
    </location>
</feature>
<dbReference type="PANTHER" id="PTHR10057:SF0">
    <property type="entry name" value="TRANSLOCATOR PROTEIN"/>
    <property type="match status" value="1"/>
</dbReference>
<keyword evidence="5 6" id="KW-0472">Membrane</keyword>